<comment type="caution">
    <text evidence="1">The sequence shown here is derived from an EMBL/GenBank/DDBJ whole genome shotgun (WGS) entry which is preliminary data.</text>
</comment>
<dbReference type="Proteomes" id="UP000005341">
    <property type="component" value="Unassembled WGS sequence"/>
</dbReference>
<dbReference type="EMBL" id="ADOG01000012">
    <property type="protein sequence ID" value="EFM92070.1"/>
    <property type="molecule type" value="Genomic_DNA"/>
</dbReference>
<name>A0A828PVG4_ACTPL</name>
<evidence type="ECO:0000313" key="1">
    <source>
        <dbReference type="EMBL" id="EFM92070.1"/>
    </source>
</evidence>
<evidence type="ECO:0000313" key="2">
    <source>
        <dbReference type="Proteomes" id="UP000005341"/>
    </source>
</evidence>
<sequence>MLKKYVKNSKKMTAYLQSIIINIMLLKLTKLAKLSLK</sequence>
<dbReference type="AlphaFoldDB" id="A0A828PVG4"/>
<protein>
    <submittedName>
        <fullName evidence="1">Uncharacterized protein</fullName>
    </submittedName>
</protein>
<proteinExistence type="predicted"/>
<accession>A0A828PVG4</accession>
<gene>
    <name evidence="1" type="ORF">appser6_9780</name>
</gene>
<organism evidence="1 2">
    <name type="scientific">Actinobacillus pleuropneumoniae serovar 6 str. Femo</name>
    <dbReference type="NCBI Taxonomy" id="754256"/>
    <lineage>
        <taxon>Bacteria</taxon>
        <taxon>Pseudomonadati</taxon>
        <taxon>Pseudomonadota</taxon>
        <taxon>Gammaproteobacteria</taxon>
        <taxon>Pasteurellales</taxon>
        <taxon>Pasteurellaceae</taxon>
        <taxon>Actinobacillus</taxon>
    </lineage>
</organism>
<reference evidence="1 2" key="1">
    <citation type="journal article" date="2010" name="J. Bacteriol.">
        <title>Comparative genomic characterization of Actinobacillus pleuropneumoniae.</title>
        <authorList>
            <person name="Xu Z."/>
            <person name="Chen X."/>
            <person name="Li L."/>
            <person name="Li T."/>
            <person name="Wang S."/>
            <person name="Chen H."/>
            <person name="Zhou R."/>
        </authorList>
    </citation>
    <scope>NUCLEOTIDE SEQUENCE [LARGE SCALE GENOMIC DNA]</scope>
    <source>
        <strain evidence="1 2">Femo</strain>
    </source>
</reference>